<name>K1LIB0_CECL9</name>
<comment type="caution">
    <text evidence="6">The sequence shown here is derived from an EMBL/GenBank/DDBJ whole genome shotgun (WGS) entry which is preliminary data.</text>
</comment>
<dbReference type="NCBIfam" id="TIGR03570">
    <property type="entry name" value="NeuD_NnaD"/>
    <property type="match status" value="1"/>
</dbReference>
<dbReference type="PANTHER" id="PTHR43300:SF7">
    <property type="entry name" value="UDP-N-ACETYLBACILLOSAMINE N-ACETYLTRANSFERASE"/>
    <property type="match status" value="1"/>
</dbReference>
<keyword evidence="4 6" id="KW-0012">Acyltransferase</keyword>
<evidence type="ECO:0000256" key="4">
    <source>
        <dbReference type="ARBA" id="ARBA00023315"/>
    </source>
</evidence>
<dbReference type="PATRIC" id="fig|1225176.3.peg.1387"/>
<dbReference type="InterPro" id="IPR001451">
    <property type="entry name" value="Hexapep"/>
</dbReference>
<sequence>MDKPVIILGAKGIAHPALEIFNSNQVIVYGFLDEHEKLHGSEINVVPILGHPEDDGYLKLIGKKCEAFVAVDDNKYRQFLVQMLNEKRKVQPVNAIHERAYISTDASIGHGNFVNAQVTVGAGAKVGSHCIFHTGAIIDHTCELEDFVQIGAGSIINAGVTIKEGAFIGSGVTIVSGITIGKEARVGAGSVVIADVKDGETVFGNPAAPIKK</sequence>
<dbReference type="SUPFAM" id="SSF51161">
    <property type="entry name" value="Trimeric LpxA-like enzymes"/>
    <property type="match status" value="1"/>
</dbReference>
<keyword evidence="7" id="KW-1185">Reference proteome</keyword>
<dbReference type="InterPro" id="IPR041561">
    <property type="entry name" value="PglD_N"/>
</dbReference>
<keyword evidence="2 6" id="KW-0808">Transferase</keyword>
<dbReference type="Proteomes" id="UP000004478">
    <property type="component" value="Unassembled WGS sequence"/>
</dbReference>
<evidence type="ECO:0000256" key="1">
    <source>
        <dbReference type="ARBA" id="ARBA00007274"/>
    </source>
</evidence>
<comment type="similarity">
    <text evidence="1">Belongs to the transferase hexapeptide repeat family.</text>
</comment>
<keyword evidence="3" id="KW-0677">Repeat</keyword>
<dbReference type="Gene3D" id="3.40.50.20">
    <property type="match status" value="1"/>
</dbReference>
<dbReference type="RefSeq" id="WP_009184340.1">
    <property type="nucleotide sequence ID" value="NZ_AMGM01000014.1"/>
</dbReference>
<dbReference type="EMBL" id="AMGM01000014">
    <property type="protein sequence ID" value="EKB50018.1"/>
    <property type="molecule type" value="Genomic_DNA"/>
</dbReference>
<accession>K1LIB0</accession>
<evidence type="ECO:0000313" key="7">
    <source>
        <dbReference type="Proteomes" id="UP000004478"/>
    </source>
</evidence>
<protein>
    <submittedName>
        <fullName evidence="6">UDP-3-O-[3-hydroxymyristoyl] glucosamine N-acyltransferase</fullName>
    </submittedName>
</protein>
<dbReference type="PROSITE" id="PS00101">
    <property type="entry name" value="HEXAPEP_TRANSFERASES"/>
    <property type="match status" value="1"/>
</dbReference>
<dbReference type="InterPro" id="IPR018357">
    <property type="entry name" value="Hexapep_transf_CS"/>
</dbReference>
<feature type="domain" description="PglD N-terminal" evidence="5">
    <location>
        <begin position="5"/>
        <end position="84"/>
    </location>
</feature>
<evidence type="ECO:0000256" key="3">
    <source>
        <dbReference type="ARBA" id="ARBA00022737"/>
    </source>
</evidence>
<gene>
    <name evidence="6" type="ORF">B879_01300</name>
</gene>
<dbReference type="Pfam" id="PF00132">
    <property type="entry name" value="Hexapep"/>
    <property type="match status" value="1"/>
</dbReference>
<dbReference type="GO" id="GO:0016746">
    <property type="term" value="F:acyltransferase activity"/>
    <property type="evidence" value="ECO:0007669"/>
    <property type="project" value="UniProtKB-KW"/>
</dbReference>
<dbReference type="PANTHER" id="PTHR43300">
    <property type="entry name" value="ACETYLTRANSFERASE"/>
    <property type="match status" value="1"/>
</dbReference>
<dbReference type="Gene3D" id="2.160.10.10">
    <property type="entry name" value="Hexapeptide repeat proteins"/>
    <property type="match status" value="1"/>
</dbReference>
<evidence type="ECO:0000313" key="6">
    <source>
        <dbReference type="EMBL" id="EKB50018.1"/>
    </source>
</evidence>
<proteinExistence type="inferred from homology"/>
<dbReference type="CDD" id="cd03360">
    <property type="entry name" value="LbH_AT_putative"/>
    <property type="match status" value="1"/>
</dbReference>
<dbReference type="AlphaFoldDB" id="K1LIB0"/>
<dbReference type="InterPro" id="IPR050179">
    <property type="entry name" value="Trans_hexapeptide_repeat"/>
</dbReference>
<reference evidence="6 7" key="1">
    <citation type="journal article" date="2012" name="J. Bacteriol.">
        <title>Draft Genome Sequence of Cecembia lonarensis Strain LW9T, Isolated from Lonar Lake, a Haloalkaline Lake in India.</title>
        <authorList>
            <person name="Shivaji S."/>
            <person name="Ara S."/>
            <person name="Singh A."/>
            <person name="Pinnaka A.K."/>
        </authorList>
    </citation>
    <scope>NUCLEOTIDE SEQUENCE [LARGE SCALE GENOMIC DNA]</scope>
    <source>
        <strain evidence="6 7">LW9</strain>
    </source>
</reference>
<evidence type="ECO:0000256" key="2">
    <source>
        <dbReference type="ARBA" id="ARBA00022679"/>
    </source>
</evidence>
<organism evidence="6 7">
    <name type="scientific">Cecembia lonarensis (strain CCUG 58316 / KCTC 22772 / LW9)</name>
    <dbReference type="NCBI Taxonomy" id="1225176"/>
    <lineage>
        <taxon>Bacteria</taxon>
        <taxon>Pseudomonadati</taxon>
        <taxon>Bacteroidota</taxon>
        <taxon>Cytophagia</taxon>
        <taxon>Cytophagales</taxon>
        <taxon>Cyclobacteriaceae</taxon>
        <taxon>Cecembia</taxon>
    </lineage>
</organism>
<evidence type="ECO:0000259" key="5">
    <source>
        <dbReference type="Pfam" id="PF17836"/>
    </source>
</evidence>
<dbReference type="InterPro" id="IPR011004">
    <property type="entry name" value="Trimer_LpxA-like_sf"/>
</dbReference>
<dbReference type="OrthoDB" id="9794407at2"/>
<dbReference type="InterPro" id="IPR020019">
    <property type="entry name" value="AcTrfase_PglD-like"/>
</dbReference>
<dbReference type="Pfam" id="PF17836">
    <property type="entry name" value="PglD_N"/>
    <property type="match status" value="1"/>
</dbReference>